<evidence type="ECO:0000256" key="3">
    <source>
        <dbReference type="ARBA" id="ARBA00022555"/>
    </source>
</evidence>
<dbReference type="KEGG" id="uli:ETAA1_26380"/>
<dbReference type="InterPro" id="IPR036345">
    <property type="entry name" value="ExoRNase_PH_dom2_sf"/>
</dbReference>
<keyword evidence="4 6" id="KW-0819">tRNA processing</keyword>
<dbReference type="Gene3D" id="3.30.230.70">
    <property type="entry name" value="GHMP Kinase, N-terminal domain"/>
    <property type="match status" value="1"/>
</dbReference>
<dbReference type="InterPro" id="IPR001247">
    <property type="entry name" value="ExoRNase_PH_dom1"/>
</dbReference>
<evidence type="ECO:0000313" key="10">
    <source>
        <dbReference type="Proteomes" id="UP000319576"/>
    </source>
</evidence>
<feature type="binding site" evidence="6">
    <location>
        <position position="86"/>
    </location>
    <ligand>
        <name>phosphate</name>
        <dbReference type="ChEBI" id="CHEBI:43474"/>
        <note>substrate</note>
    </ligand>
</feature>
<dbReference type="NCBIfam" id="TIGR01966">
    <property type="entry name" value="RNasePH"/>
    <property type="match status" value="1"/>
</dbReference>
<dbReference type="PANTHER" id="PTHR11953">
    <property type="entry name" value="EXOSOME COMPLEX COMPONENT"/>
    <property type="match status" value="1"/>
</dbReference>
<name>A0A517XT60_9BACT</name>
<keyword evidence="6 9" id="KW-0808">Transferase</keyword>
<feature type="binding site" evidence="6">
    <location>
        <begin position="124"/>
        <end position="126"/>
    </location>
    <ligand>
        <name>phosphate</name>
        <dbReference type="ChEBI" id="CHEBI:43474"/>
        <note>substrate</note>
    </ligand>
</feature>
<sequence>MPRPNGRRPDQLRPLSFERGYTGNAPGSVLVRCGRTAVLCTCSVEPKVPDFLVGKGKGWLTAEYGMLPGSTHSRKPRDKAGKVDGRGVEIQRLIGRSLRAVVNLAKLGERTLWIDCDVLEADGGTRTAAINGALVAVVDAVSKVQLPVREVISTSVGAVSVGVVDGEPRLDLEYVEDVAADVDLNLVMTGAGAFIEVQGTGEEATFSRDELNRLLELGEAGIRSITTAQQAALGDRWPF</sequence>
<dbReference type="GO" id="GO:0031125">
    <property type="term" value="P:rRNA 3'-end processing"/>
    <property type="evidence" value="ECO:0007669"/>
    <property type="project" value="UniProtKB-ARBA"/>
</dbReference>
<dbReference type="InterPro" id="IPR015847">
    <property type="entry name" value="ExoRNase_PH_dom2"/>
</dbReference>
<organism evidence="9 10">
    <name type="scientific">Urbifossiella limnaea</name>
    <dbReference type="NCBI Taxonomy" id="2528023"/>
    <lineage>
        <taxon>Bacteria</taxon>
        <taxon>Pseudomonadati</taxon>
        <taxon>Planctomycetota</taxon>
        <taxon>Planctomycetia</taxon>
        <taxon>Gemmatales</taxon>
        <taxon>Gemmataceae</taxon>
        <taxon>Urbifossiella</taxon>
    </lineage>
</organism>
<evidence type="ECO:0000313" key="9">
    <source>
        <dbReference type="EMBL" id="QDU20681.1"/>
    </source>
</evidence>
<dbReference type="RefSeq" id="WP_145238641.1">
    <property type="nucleotide sequence ID" value="NZ_CP036273.1"/>
</dbReference>
<dbReference type="GO" id="GO:0000175">
    <property type="term" value="F:3'-5'-RNA exonuclease activity"/>
    <property type="evidence" value="ECO:0007669"/>
    <property type="project" value="UniProtKB-UniRule"/>
</dbReference>
<feature type="domain" description="Exoribonuclease phosphorolytic" evidence="7">
    <location>
        <begin position="11"/>
        <end position="140"/>
    </location>
</feature>
<reference evidence="9 10" key="1">
    <citation type="submission" date="2019-02" db="EMBL/GenBank/DDBJ databases">
        <title>Deep-cultivation of Planctomycetes and their phenomic and genomic characterization uncovers novel biology.</title>
        <authorList>
            <person name="Wiegand S."/>
            <person name="Jogler M."/>
            <person name="Boedeker C."/>
            <person name="Pinto D."/>
            <person name="Vollmers J."/>
            <person name="Rivas-Marin E."/>
            <person name="Kohn T."/>
            <person name="Peeters S.H."/>
            <person name="Heuer A."/>
            <person name="Rast P."/>
            <person name="Oberbeckmann S."/>
            <person name="Bunk B."/>
            <person name="Jeske O."/>
            <person name="Meyerdierks A."/>
            <person name="Storesund J.E."/>
            <person name="Kallscheuer N."/>
            <person name="Luecker S."/>
            <person name="Lage O.M."/>
            <person name="Pohl T."/>
            <person name="Merkel B.J."/>
            <person name="Hornburger P."/>
            <person name="Mueller R.-W."/>
            <person name="Bruemmer F."/>
            <person name="Labrenz M."/>
            <person name="Spormann A.M."/>
            <person name="Op den Camp H."/>
            <person name="Overmann J."/>
            <person name="Amann R."/>
            <person name="Jetten M.S.M."/>
            <person name="Mascher T."/>
            <person name="Medema M.H."/>
            <person name="Devos D.P."/>
            <person name="Kaster A.-K."/>
            <person name="Ovreas L."/>
            <person name="Rohde M."/>
            <person name="Galperin M.Y."/>
            <person name="Jogler C."/>
        </authorList>
    </citation>
    <scope>NUCLEOTIDE SEQUENCE [LARGE SCALE GENOMIC DNA]</scope>
    <source>
        <strain evidence="9 10">ETA_A1</strain>
    </source>
</reference>
<accession>A0A517XT60</accession>
<dbReference type="EMBL" id="CP036273">
    <property type="protein sequence ID" value="QDU20681.1"/>
    <property type="molecule type" value="Genomic_DNA"/>
</dbReference>
<keyword evidence="3 6" id="KW-0820">tRNA-binding</keyword>
<evidence type="ECO:0000256" key="1">
    <source>
        <dbReference type="ARBA" id="ARBA00006678"/>
    </source>
</evidence>
<dbReference type="OrthoDB" id="9807456at2"/>
<dbReference type="Pfam" id="PF03725">
    <property type="entry name" value="RNase_PH_C"/>
    <property type="match status" value="1"/>
</dbReference>
<protein>
    <recommendedName>
        <fullName evidence="6">Ribonuclease PH</fullName>
        <shortName evidence="6">RNase PH</shortName>
        <ecNumber evidence="6">2.7.7.56</ecNumber>
    </recommendedName>
    <alternativeName>
        <fullName evidence="6">tRNA nucleotidyltransferase</fullName>
    </alternativeName>
</protein>
<dbReference type="Proteomes" id="UP000319576">
    <property type="component" value="Chromosome"/>
</dbReference>
<dbReference type="GO" id="GO:0016075">
    <property type="term" value="P:rRNA catabolic process"/>
    <property type="evidence" value="ECO:0007669"/>
    <property type="project" value="UniProtKB-UniRule"/>
</dbReference>
<dbReference type="GO" id="GO:0008033">
    <property type="term" value="P:tRNA processing"/>
    <property type="evidence" value="ECO:0007669"/>
    <property type="project" value="UniProtKB-UniRule"/>
</dbReference>
<gene>
    <name evidence="6 9" type="primary">rph</name>
    <name evidence="9" type="ORF">ETAA1_26380</name>
</gene>
<dbReference type="InterPro" id="IPR002381">
    <property type="entry name" value="RNase_PH_bac-type"/>
</dbReference>
<dbReference type="SUPFAM" id="SSF55666">
    <property type="entry name" value="Ribonuclease PH domain 2-like"/>
    <property type="match status" value="1"/>
</dbReference>
<dbReference type="Pfam" id="PF01138">
    <property type="entry name" value="RNase_PH"/>
    <property type="match status" value="1"/>
</dbReference>
<evidence type="ECO:0000256" key="4">
    <source>
        <dbReference type="ARBA" id="ARBA00022694"/>
    </source>
</evidence>
<evidence type="ECO:0000259" key="7">
    <source>
        <dbReference type="Pfam" id="PF01138"/>
    </source>
</evidence>
<keyword evidence="5" id="KW-0694">RNA-binding</keyword>
<feature type="domain" description="Exoribonuclease phosphorolytic" evidence="8">
    <location>
        <begin position="156"/>
        <end position="220"/>
    </location>
</feature>
<dbReference type="SUPFAM" id="SSF54211">
    <property type="entry name" value="Ribosomal protein S5 domain 2-like"/>
    <property type="match status" value="1"/>
</dbReference>
<comment type="function">
    <text evidence="6">Phosphorolytic 3'-5' exoribonuclease that plays an important role in tRNA 3'-end maturation. Removes nucleotide residues following the 3'-CCA terminus of tRNAs; can also add nucleotides to the ends of RNA molecules by using nucleoside diphosphates as substrates, but this may not be physiologically important. Probably plays a role in initiation of 16S rRNA degradation (leading to ribosome degradation) during starvation.</text>
</comment>
<evidence type="ECO:0000256" key="6">
    <source>
        <dbReference type="HAMAP-Rule" id="MF_00564"/>
    </source>
</evidence>
<dbReference type="GO" id="GO:0009022">
    <property type="term" value="F:tRNA nucleotidyltransferase activity"/>
    <property type="evidence" value="ECO:0007669"/>
    <property type="project" value="UniProtKB-UniRule"/>
</dbReference>
<dbReference type="FunFam" id="3.30.230.70:FF:000003">
    <property type="entry name" value="Ribonuclease PH"/>
    <property type="match status" value="1"/>
</dbReference>
<evidence type="ECO:0000256" key="5">
    <source>
        <dbReference type="ARBA" id="ARBA00022884"/>
    </source>
</evidence>
<dbReference type="AlphaFoldDB" id="A0A517XT60"/>
<dbReference type="InterPro" id="IPR050080">
    <property type="entry name" value="RNase_PH"/>
</dbReference>
<keyword evidence="6 9" id="KW-0548">Nucleotidyltransferase</keyword>
<comment type="catalytic activity">
    <reaction evidence="6">
        <text>tRNA(n+1) + phosphate = tRNA(n) + a ribonucleoside 5'-diphosphate</text>
        <dbReference type="Rhea" id="RHEA:10628"/>
        <dbReference type="Rhea" id="RHEA-COMP:17343"/>
        <dbReference type="Rhea" id="RHEA-COMP:17344"/>
        <dbReference type="ChEBI" id="CHEBI:43474"/>
        <dbReference type="ChEBI" id="CHEBI:57930"/>
        <dbReference type="ChEBI" id="CHEBI:173114"/>
        <dbReference type="EC" id="2.7.7.56"/>
    </reaction>
</comment>
<evidence type="ECO:0000259" key="8">
    <source>
        <dbReference type="Pfam" id="PF03725"/>
    </source>
</evidence>
<dbReference type="PANTHER" id="PTHR11953:SF0">
    <property type="entry name" value="EXOSOME COMPLEX COMPONENT RRP41"/>
    <property type="match status" value="1"/>
</dbReference>
<comment type="subunit">
    <text evidence="6">Homohexameric ring arranged as a trimer of dimers.</text>
</comment>
<dbReference type="InterPro" id="IPR027408">
    <property type="entry name" value="PNPase/RNase_PH_dom_sf"/>
</dbReference>
<proteinExistence type="inferred from homology"/>
<keyword evidence="10" id="KW-1185">Reference proteome</keyword>
<keyword evidence="2 6" id="KW-0698">rRNA processing</keyword>
<dbReference type="InterPro" id="IPR020568">
    <property type="entry name" value="Ribosomal_Su5_D2-typ_SF"/>
</dbReference>
<comment type="similarity">
    <text evidence="1 6">Belongs to the RNase PH family.</text>
</comment>
<dbReference type="HAMAP" id="MF_00564">
    <property type="entry name" value="RNase_PH"/>
    <property type="match status" value="1"/>
</dbReference>
<evidence type="ECO:0000256" key="2">
    <source>
        <dbReference type="ARBA" id="ARBA00022552"/>
    </source>
</evidence>
<dbReference type="EC" id="2.7.7.56" evidence="6"/>
<dbReference type="GO" id="GO:0000049">
    <property type="term" value="F:tRNA binding"/>
    <property type="evidence" value="ECO:0007669"/>
    <property type="project" value="UniProtKB-UniRule"/>
</dbReference>